<evidence type="ECO:0000313" key="2">
    <source>
        <dbReference type="Proteomes" id="UP000326532"/>
    </source>
</evidence>
<protein>
    <submittedName>
        <fullName evidence="1">Uncharacterized protein</fullName>
    </submittedName>
</protein>
<accession>A0A5N6E6C5</accession>
<dbReference type="VEuPathDB" id="FungiDB:BDV34DRAFT_2548"/>
<reference evidence="1 2" key="1">
    <citation type="submission" date="2019-04" db="EMBL/GenBank/DDBJ databases">
        <title>Fungal friends and foes A comparative genomics study of 23 Aspergillus species from section Flavi.</title>
        <authorList>
            <consortium name="DOE Joint Genome Institute"/>
            <person name="Kjaerbolling I."/>
            <person name="Vesth T.C."/>
            <person name="Frisvad J.C."/>
            <person name="Nybo J.L."/>
            <person name="Theobald S."/>
            <person name="Kildgaard S."/>
            <person name="Petersen T.I."/>
            <person name="Kuo A."/>
            <person name="Sato A."/>
            <person name="Lyhne E.K."/>
            <person name="Kogle M.E."/>
            <person name="Wiebenga A."/>
            <person name="Kun R.S."/>
            <person name="Lubbers R.J."/>
            <person name="Makela M.R."/>
            <person name="Barry K."/>
            <person name="Chovatia M."/>
            <person name="Clum A."/>
            <person name="Daum C."/>
            <person name="Haridas S."/>
            <person name="He G."/>
            <person name="LaButti K."/>
            <person name="Lipzen A."/>
            <person name="Mondo S."/>
            <person name="Pangilinan J."/>
            <person name="Riley R."/>
            <person name="Salamov A."/>
            <person name="Simmons B.A."/>
            <person name="Magnuson J.K."/>
            <person name="Henrissat B."/>
            <person name="Mortensen U.H."/>
            <person name="Larsen T.O."/>
            <person name="De vries R.P."/>
            <person name="Grigoriev I.V."/>
            <person name="Machida M."/>
            <person name="Baker S.E."/>
            <person name="Andersen M.R."/>
        </authorList>
    </citation>
    <scope>NUCLEOTIDE SEQUENCE [LARGE SCALE GENOMIC DNA]</scope>
    <source>
        <strain evidence="1 2">CBS 117618</strain>
    </source>
</reference>
<sequence length="100" mass="11581">MMLSALFRGAPAQATLMQPHYLATPVYPFFDCDGAKRSGTLLLAAMAFWIVPNSLCSHVNHVLFFVSLRMIPAHLRYWASTLLYFRQASRQRLWYRLLMN</sequence>
<organism evidence="1 2">
    <name type="scientific">Aspergillus parasiticus</name>
    <dbReference type="NCBI Taxonomy" id="5067"/>
    <lineage>
        <taxon>Eukaryota</taxon>
        <taxon>Fungi</taxon>
        <taxon>Dikarya</taxon>
        <taxon>Ascomycota</taxon>
        <taxon>Pezizomycotina</taxon>
        <taxon>Eurotiomycetes</taxon>
        <taxon>Eurotiomycetidae</taxon>
        <taxon>Eurotiales</taxon>
        <taxon>Aspergillaceae</taxon>
        <taxon>Aspergillus</taxon>
        <taxon>Aspergillus subgen. Circumdati</taxon>
    </lineage>
</organism>
<keyword evidence="2" id="KW-1185">Reference proteome</keyword>
<dbReference type="AlphaFoldDB" id="A0A5N6E6C5"/>
<gene>
    <name evidence="1" type="ORF">BDV34DRAFT_2548</name>
</gene>
<dbReference type="Proteomes" id="UP000326532">
    <property type="component" value="Unassembled WGS sequence"/>
</dbReference>
<evidence type="ECO:0000313" key="1">
    <source>
        <dbReference type="EMBL" id="KAB8212343.1"/>
    </source>
</evidence>
<dbReference type="EMBL" id="ML734936">
    <property type="protein sequence ID" value="KAB8212343.1"/>
    <property type="molecule type" value="Genomic_DNA"/>
</dbReference>
<name>A0A5N6E6C5_ASPPA</name>
<proteinExistence type="predicted"/>